<dbReference type="PANTHER" id="PTHR24333">
    <property type="entry name" value="HOMEO BOX HB9 LIKE A-RELATED"/>
    <property type="match status" value="1"/>
</dbReference>
<dbReference type="PROSITE" id="PS00027">
    <property type="entry name" value="HOMEOBOX_1"/>
    <property type="match status" value="1"/>
</dbReference>
<dbReference type="InterPro" id="IPR050848">
    <property type="entry name" value="Homeobox_TF"/>
</dbReference>
<feature type="compositionally biased region" description="Polar residues" evidence="7">
    <location>
        <begin position="237"/>
        <end position="273"/>
    </location>
</feature>
<evidence type="ECO:0000313" key="9">
    <source>
        <dbReference type="EMBL" id="KAF5402142.1"/>
    </source>
</evidence>
<dbReference type="PRINTS" id="PR00031">
    <property type="entry name" value="HTHREPRESSR"/>
</dbReference>
<dbReference type="GO" id="GO:0003677">
    <property type="term" value="F:DNA binding"/>
    <property type="evidence" value="ECO:0007669"/>
    <property type="project" value="UniProtKB-UniRule"/>
</dbReference>
<dbReference type="GO" id="GO:0005634">
    <property type="term" value="C:nucleus"/>
    <property type="evidence" value="ECO:0007669"/>
    <property type="project" value="UniProtKB-SubCell"/>
</dbReference>
<dbReference type="PRINTS" id="PR00024">
    <property type="entry name" value="HOMEOBOX"/>
</dbReference>
<evidence type="ECO:0000256" key="1">
    <source>
        <dbReference type="ARBA" id="ARBA00004123"/>
    </source>
</evidence>
<feature type="domain" description="Homeobox" evidence="8">
    <location>
        <begin position="127"/>
        <end position="187"/>
    </location>
</feature>
<evidence type="ECO:0000256" key="4">
    <source>
        <dbReference type="ARBA" id="ARBA00023242"/>
    </source>
</evidence>
<dbReference type="EMBL" id="LUCH01002002">
    <property type="protein sequence ID" value="KAF5402142.1"/>
    <property type="molecule type" value="Genomic_DNA"/>
</dbReference>
<dbReference type="GO" id="GO:0000981">
    <property type="term" value="F:DNA-binding transcription factor activity, RNA polymerase II-specific"/>
    <property type="evidence" value="ECO:0007669"/>
    <property type="project" value="InterPro"/>
</dbReference>
<reference evidence="9" key="1">
    <citation type="submission" date="2019-05" db="EMBL/GenBank/DDBJ databases">
        <title>Annotation for the trematode Paragonimus heterotremus.</title>
        <authorList>
            <person name="Choi Y.-J."/>
        </authorList>
    </citation>
    <scope>NUCLEOTIDE SEQUENCE</scope>
    <source>
        <strain evidence="9">LC</strain>
    </source>
</reference>
<organism evidence="9 10">
    <name type="scientific">Paragonimus heterotremus</name>
    <dbReference type="NCBI Taxonomy" id="100268"/>
    <lineage>
        <taxon>Eukaryota</taxon>
        <taxon>Metazoa</taxon>
        <taxon>Spiralia</taxon>
        <taxon>Lophotrochozoa</taxon>
        <taxon>Platyhelminthes</taxon>
        <taxon>Trematoda</taxon>
        <taxon>Digenea</taxon>
        <taxon>Plagiorchiida</taxon>
        <taxon>Troglotremata</taxon>
        <taxon>Troglotrematidae</taxon>
        <taxon>Paragonimus</taxon>
    </lineage>
</organism>
<feature type="region of interest" description="Disordered" evidence="7">
    <location>
        <begin position="236"/>
        <end position="285"/>
    </location>
</feature>
<keyword evidence="4 5" id="KW-0539">Nucleus</keyword>
<protein>
    <submittedName>
        <fullName evidence="9">Homeobox protein ceh-31</fullName>
    </submittedName>
</protein>
<gene>
    <name evidence="9" type="ORF">PHET_04383</name>
</gene>
<name>A0A8J4X0M8_9TREM</name>
<dbReference type="Gene3D" id="1.10.10.60">
    <property type="entry name" value="Homeodomain-like"/>
    <property type="match status" value="1"/>
</dbReference>
<dbReference type="PANTHER" id="PTHR24333:SF5">
    <property type="entry name" value="VENT HOMEOBOX"/>
    <property type="match status" value="1"/>
</dbReference>
<dbReference type="Proteomes" id="UP000748531">
    <property type="component" value="Unassembled WGS sequence"/>
</dbReference>
<dbReference type="InterPro" id="IPR000047">
    <property type="entry name" value="HTH_motif"/>
</dbReference>
<keyword evidence="10" id="KW-1185">Reference proteome</keyword>
<evidence type="ECO:0000256" key="3">
    <source>
        <dbReference type="ARBA" id="ARBA00023155"/>
    </source>
</evidence>
<comment type="caution">
    <text evidence="9">The sequence shown here is derived from an EMBL/GenBank/DDBJ whole genome shotgun (WGS) entry which is preliminary data.</text>
</comment>
<evidence type="ECO:0000256" key="6">
    <source>
        <dbReference type="RuleBase" id="RU000682"/>
    </source>
</evidence>
<evidence type="ECO:0000256" key="7">
    <source>
        <dbReference type="SAM" id="MobiDB-lite"/>
    </source>
</evidence>
<dbReference type="InterPro" id="IPR017970">
    <property type="entry name" value="Homeobox_CS"/>
</dbReference>
<dbReference type="PROSITE" id="PS50071">
    <property type="entry name" value="HOMEOBOX_2"/>
    <property type="match status" value="1"/>
</dbReference>
<dbReference type="InterPro" id="IPR020479">
    <property type="entry name" value="HD_metazoa"/>
</dbReference>
<dbReference type="AlphaFoldDB" id="A0A8J4X0M8"/>
<dbReference type="InterPro" id="IPR001356">
    <property type="entry name" value="HD"/>
</dbReference>
<keyword evidence="2 5" id="KW-0238">DNA-binding</keyword>
<keyword evidence="3 5" id="KW-0371">Homeobox</keyword>
<proteinExistence type="predicted"/>
<dbReference type="OrthoDB" id="6159439at2759"/>
<evidence type="ECO:0000313" key="10">
    <source>
        <dbReference type="Proteomes" id="UP000748531"/>
    </source>
</evidence>
<evidence type="ECO:0000259" key="8">
    <source>
        <dbReference type="PROSITE" id="PS50071"/>
    </source>
</evidence>
<evidence type="ECO:0000256" key="5">
    <source>
        <dbReference type="PROSITE-ProRule" id="PRU00108"/>
    </source>
</evidence>
<evidence type="ECO:0000256" key="2">
    <source>
        <dbReference type="ARBA" id="ARBA00023125"/>
    </source>
</evidence>
<dbReference type="CDD" id="cd00086">
    <property type="entry name" value="homeodomain"/>
    <property type="match status" value="1"/>
</dbReference>
<dbReference type="SMART" id="SM00389">
    <property type="entry name" value="HOX"/>
    <property type="match status" value="1"/>
</dbReference>
<accession>A0A8J4X0M8</accession>
<feature type="DNA-binding region" description="Homeobox" evidence="5">
    <location>
        <begin position="129"/>
        <end position="188"/>
    </location>
</feature>
<dbReference type="SUPFAM" id="SSF46689">
    <property type="entry name" value="Homeodomain-like"/>
    <property type="match status" value="1"/>
</dbReference>
<dbReference type="Pfam" id="PF00046">
    <property type="entry name" value="Homeodomain"/>
    <property type="match status" value="1"/>
</dbReference>
<comment type="subcellular location">
    <subcellularLocation>
        <location evidence="1 5 6">Nucleus</location>
    </subcellularLocation>
</comment>
<dbReference type="InterPro" id="IPR009057">
    <property type="entry name" value="Homeodomain-like_sf"/>
</dbReference>
<sequence>MDILHNKNEPVTFRRSSSGAFSQHRVLVESNRHLQSTDPMTNSHIWQCAANRGSANSMLDDVLLEKNPVLVGTPNGHTISETKWTSSKRYLPSSTSELNGGGQYTLSCAPNSIKVRNLQAAGSKDVKKSRKARTAFTDQQLNELELSFDRQKYLAVQDRVELAARLGLSDMQVKTWYQNRRTKWKRQTAVGLELLAEADNYMAVQRLLHQGSYWAFHPTTQSTLADHVETVDMNGASVGSRTQGASSSSDGSPQFQLRSDLTEHSVTPGQTKNTELKITGGRSPGIQQTNAIIQDLTNGRIASERQVPNFGPTLSPWCKEKLIPLNNLKTSLKEQHQAISSTVEPLSRPADSLLWLSYMIAHAKPMNLQSTSTHLV</sequence>